<sequence length="322" mass="36788">MGADRNNVVNDEVEKMLENDTIEEVQYPTWLANLVVVLKKNVKWKVCIDFTNLNKAYPKDNFPLPHIDMIIDSTVGHELMSFMDAFSGDNRIMMHPLNREKTSFIIERGAYCYKQLGLTMEAYIDDMLGKSKDGLEHVDHLWECFQILLVRSMRLNPAKYAFAVSSGKFFGHLRNESKDSATIGRRSRKTQQITLGNVRNVRNMPHPYWPPIGVDDSVKFVVVHEIGDGYSRPPANGASSEEIHAADDVEGKRECTLSRMQNHYSVVARQYNKKVKLRKFLLGELVLKKFFQNTEESRAGKLSINCEGPYRIVGSTGKEHTN</sequence>
<dbReference type="PANTHER" id="PTHR24559:SF431">
    <property type="entry name" value="RNA-DIRECTED DNA POLYMERASE HOMOLOG"/>
    <property type="match status" value="1"/>
</dbReference>
<dbReference type="SUPFAM" id="SSF56672">
    <property type="entry name" value="DNA/RNA polymerases"/>
    <property type="match status" value="1"/>
</dbReference>
<dbReference type="InterPro" id="IPR043502">
    <property type="entry name" value="DNA/RNA_pol_sf"/>
</dbReference>
<reference evidence="1" key="2">
    <citation type="submission" date="2021-03" db="UniProtKB">
        <authorList>
            <consortium name="EnsemblPlants"/>
        </authorList>
    </citation>
    <scope>IDENTIFICATION</scope>
</reference>
<proteinExistence type="predicted"/>
<reference evidence="1" key="1">
    <citation type="submission" date="2018-11" db="EMBL/GenBank/DDBJ databases">
        <authorList>
            <person name="Grassa J C."/>
        </authorList>
    </citation>
    <scope>NUCLEOTIDE SEQUENCE [LARGE SCALE GENOMIC DNA]</scope>
</reference>
<dbReference type="Gene3D" id="3.30.70.270">
    <property type="match status" value="2"/>
</dbReference>
<dbReference type="Gramene" id="evm.model.07.1429">
    <property type="protein sequence ID" value="cds.evm.model.07.1429"/>
    <property type="gene ID" value="evm.TU.07.1429"/>
</dbReference>
<dbReference type="Gene3D" id="3.10.10.10">
    <property type="entry name" value="HIV Type 1 Reverse Transcriptase, subunit A, domain 1"/>
    <property type="match status" value="1"/>
</dbReference>
<organism evidence="1 2">
    <name type="scientific">Cannabis sativa</name>
    <name type="common">Hemp</name>
    <name type="synonym">Marijuana</name>
    <dbReference type="NCBI Taxonomy" id="3483"/>
    <lineage>
        <taxon>Eukaryota</taxon>
        <taxon>Viridiplantae</taxon>
        <taxon>Streptophyta</taxon>
        <taxon>Embryophyta</taxon>
        <taxon>Tracheophyta</taxon>
        <taxon>Spermatophyta</taxon>
        <taxon>Magnoliopsida</taxon>
        <taxon>eudicotyledons</taxon>
        <taxon>Gunneridae</taxon>
        <taxon>Pentapetalae</taxon>
        <taxon>rosids</taxon>
        <taxon>fabids</taxon>
        <taxon>Rosales</taxon>
        <taxon>Cannabaceae</taxon>
        <taxon>Cannabis</taxon>
    </lineage>
</organism>
<accession>A0A803Q2L9</accession>
<dbReference type="PANTHER" id="PTHR24559">
    <property type="entry name" value="TRANSPOSON TY3-I GAG-POL POLYPROTEIN"/>
    <property type="match status" value="1"/>
</dbReference>
<dbReference type="EnsemblPlants" id="evm.model.07.1429">
    <property type="protein sequence ID" value="cds.evm.model.07.1429"/>
    <property type="gene ID" value="evm.TU.07.1429"/>
</dbReference>
<name>A0A803Q2L9_CANSA</name>
<dbReference type="CDD" id="cd01647">
    <property type="entry name" value="RT_LTR"/>
    <property type="match status" value="1"/>
</dbReference>
<protein>
    <submittedName>
        <fullName evidence="1">Uncharacterized protein</fullName>
    </submittedName>
</protein>
<dbReference type="InterPro" id="IPR043128">
    <property type="entry name" value="Rev_trsase/Diguanyl_cyclase"/>
</dbReference>
<dbReference type="Proteomes" id="UP000596661">
    <property type="component" value="Chromosome 7"/>
</dbReference>
<evidence type="ECO:0000313" key="2">
    <source>
        <dbReference type="Proteomes" id="UP000596661"/>
    </source>
</evidence>
<dbReference type="AlphaFoldDB" id="A0A803Q2L9"/>
<dbReference type="InterPro" id="IPR053134">
    <property type="entry name" value="RNA-dir_DNA_polymerase"/>
</dbReference>
<dbReference type="EMBL" id="UZAU01000666">
    <property type="status" value="NOT_ANNOTATED_CDS"/>
    <property type="molecule type" value="Genomic_DNA"/>
</dbReference>
<evidence type="ECO:0000313" key="1">
    <source>
        <dbReference type="EnsemblPlants" id="cds.evm.model.07.1429"/>
    </source>
</evidence>
<keyword evidence="2" id="KW-1185">Reference proteome</keyword>